<dbReference type="GO" id="GO:0006401">
    <property type="term" value="P:RNA catabolic process"/>
    <property type="evidence" value="ECO:0007669"/>
    <property type="project" value="TreeGrafter"/>
</dbReference>
<feature type="compositionally biased region" description="Acidic residues" evidence="6">
    <location>
        <begin position="23"/>
        <end position="33"/>
    </location>
</feature>
<feature type="compositionally biased region" description="Low complexity" evidence="6">
    <location>
        <begin position="270"/>
        <end position="287"/>
    </location>
</feature>
<evidence type="ECO:0000256" key="3">
    <source>
        <dbReference type="ARBA" id="ARBA00023242"/>
    </source>
</evidence>
<organism evidence="9 10">
    <name type="scientific">Verruconis gallopava</name>
    <dbReference type="NCBI Taxonomy" id="253628"/>
    <lineage>
        <taxon>Eukaryota</taxon>
        <taxon>Fungi</taxon>
        <taxon>Dikarya</taxon>
        <taxon>Ascomycota</taxon>
        <taxon>Pezizomycotina</taxon>
        <taxon>Dothideomycetes</taxon>
        <taxon>Pleosporomycetidae</taxon>
        <taxon>Venturiales</taxon>
        <taxon>Sympoventuriaceae</taxon>
        <taxon>Verruconis</taxon>
    </lineage>
</organism>
<dbReference type="AlphaFoldDB" id="A0A0D1XZF7"/>
<comment type="subcellular location">
    <subcellularLocation>
        <location evidence="1">Nucleus</location>
    </subcellularLocation>
</comment>
<evidence type="ECO:0000313" key="10">
    <source>
        <dbReference type="Proteomes" id="UP000053259"/>
    </source>
</evidence>
<dbReference type="Pfam" id="PF17745">
    <property type="entry name" value="Ydr279_N"/>
    <property type="match status" value="1"/>
</dbReference>
<dbReference type="Gene3D" id="1.10.20.120">
    <property type="match status" value="1"/>
</dbReference>
<feature type="region of interest" description="Disordered" evidence="6">
    <location>
        <begin position="395"/>
        <end position="439"/>
    </location>
</feature>
<dbReference type="PANTHER" id="PTHR13383">
    <property type="entry name" value="RIBONUCLEASE H2 SUBUNIT B"/>
    <property type="match status" value="1"/>
</dbReference>
<evidence type="ECO:0000259" key="8">
    <source>
        <dbReference type="Pfam" id="PF17745"/>
    </source>
</evidence>
<feature type="compositionally biased region" description="Basic and acidic residues" evidence="6">
    <location>
        <begin position="409"/>
        <end position="439"/>
    </location>
</feature>
<gene>
    <name evidence="9" type="ORF">PV09_01131</name>
</gene>
<evidence type="ECO:0000256" key="1">
    <source>
        <dbReference type="ARBA" id="ARBA00004123"/>
    </source>
</evidence>
<dbReference type="InterPro" id="IPR019024">
    <property type="entry name" value="RNase_H2_suB_wHTH"/>
</dbReference>
<proteinExistence type="predicted"/>
<dbReference type="GO" id="GO:0032299">
    <property type="term" value="C:ribonuclease H2 complex"/>
    <property type="evidence" value="ECO:0007669"/>
    <property type="project" value="InterPro"/>
</dbReference>
<comment type="function">
    <text evidence="4">Non catalytic subunit of RNase H2, an endonuclease that specifically degrades the RNA of RNA:DNA hybrids. Participates in DNA replication, possibly by mediating the removal of lagging-strand Okazaki fragment RNA primers during DNA replication. Mediates the excision of single ribonucleotides from DNA:RNA duplexes.</text>
</comment>
<evidence type="ECO:0000259" key="7">
    <source>
        <dbReference type="Pfam" id="PF09468"/>
    </source>
</evidence>
<protein>
    <recommendedName>
        <fullName evidence="2">Ribonuclease H2 subunit B</fullName>
    </recommendedName>
    <alternativeName>
        <fullName evidence="5">Ribonuclease HI subunit B</fullName>
    </alternativeName>
</protein>
<dbReference type="Proteomes" id="UP000053259">
    <property type="component" value="Unassembled WGS sequence"/>
</dbReference>
<dbReference type="EMBL" id="KN847531">
    <property type="protein sequence ID" value="KIW08201.1"/>
    <property type="molecule type" value="Genomic_DNA"/>
</dbReference>
<dbReference type="InterPro" id="IPR040456">
    <property type="entry name" value="RNase_H2_suB"/>
</dbReference>
<feature type="domain" description="Rnh202 triple barrel" evidence="8">
    <location>
        <begin position="62"/>
        <end position="152"/>
    </location>
</feature>
<keyword evidence="10" id="KW-1185">Reference proteome</keyword>
<dbReference type="InterPro" id="IPR041195">
    <property type="entry name" value="Rnh202_N"/>
</dbReference>
<evidence type="ECO:0000256" key="6">
    <source>
        <dbReference type="SAM" id="MobiDB-lite"/>
    </source>
</evidence>
<feature type="region of interest" description="Disordered" evidence="6">
    <location>
        <begin position="270"/>
        <end position="293"/>
    </location>
</feature>
<evidence type="ECO:0000313" key="9">
    <source>
        <dbReference type="EMBL" id="KIW08201.1"/>
    </source>
</evidence>
<reference evidence="9 10" key="1">
    <citation type="submission" date="2015-01" db="EMBL/GenBank/DDBJ databases">
        <title>The Genome Sequence of Ochroconis gallopava CBS43764.</title>
        <authorList>
            <consortium name="The Broad Institute Genomics Platform"/>
            <person name="Cuomo C."/>
            <person name="de Hoog S."/>
            <person name="Gorbushina A."/>
            <person name="Stielow B."/>
            <person name="Teixiera M."/>
            <person name="Abouelleil A."/>
            <person name="Chapman S.B."/>
            <person name="Priest M."/>
            <person name="Young S.K."/>
            <person name="Wortman J."/>
            <person name="Nusbaum C."/>
            <person name="Birren B."/>
        </authorList>
    </citation>
    <scope>NUCLEOTIDE SEQUENCE [LARGE SCALE GENOMIC DNA]</scope>
    <source>
        <strain evidence="9 10">CBS 43764</strain>
    </source>
</reference>
<dbReference type="GO" id="GO:0005654">
    <property type="term" value="C:nucleoplasm"/>
    <property type="evidence" value="ECO:0007669"/>
    <property type="project" value="TreeGrafter"/>
</dbReference>
<feature type="domain" description="Ribonuclease H2 subunit B wHTH" evidence="7">
    <location>
        <begin position="155"/>
        <end position="358"/>
    </location>
</feature>
<dbReference type="HOGENOM" id="CLU_057573_0_0_1"/>
<name>A0A0D1XZF7_9PEZI</name>
<keyword evidence="3" id="KW-0539">Nucleus</keyword>
<dbReference type="VEuPathDB" id="FungiDB:PV09_01131"/>
<evidence type="ECO:0000256" key="5">
    <source>
        <dbReference type="ARBA" id="ARBA00033464"/>
    </source>
</evidence>
<evidence type="ECO:0000256" key="2">
    <source>
        <dbReference type="ARBA" id="ARBA00019062"/>
    </source>
</evidence>
<sequence>MVTTRSSPKKRKQPQGTQPNLDQDLEEGEDVAPEDVKVDIADADGAGKKLQPKDSNPPRLFIIPKGVTKEARIVTLPEPSEGAASRYLVCPEKGVYEFTKVSAPKSHARCVLLAPDDEAAEHIKSVDEVRKSSISQGYIAESADIFVATPIDPAFLLLPILAPASTQNQKRLFVAFDDYVDSTAGTLRQLLRQGHIRKHFESRLDVLCDKVEAGDESLYRLSTDKLASLLVSKAQRMVRNGLPASMEEKFIRQALQAPILSIKREGPFSTASTTEEAAAGESQTSSEISSQKDSTFSQASVATSVTAVSISDETTTSDVPQEIKSNEASPEIKHLLRLRTALQYMSTSYIPSHMRSSLHSSFDTLIDYSALDAYLKQLEALREEARALRSLSDNMTRKRGLDGGDEVAEERAEKKRKKEEEEKKRKQESHALKQLKKADISGMKKLSSFFTKVPKKT</sequence>
<dbReference type="PANTHER" id="PTHR13383:SF11">
    <property type="entry name" value="RIBONUCLEASE H2 SUBUNIT B"/>
    <property type="match status" value="1"/>
</dbReference>
<dbReference type="RefSeq" id="XP_016218070.1">
    <property type="nucleotide sequence ID" value="XM_016353975.1"/>
</dbReference>
<dbReference type="GeneID" id="27309104"/>
<dbReference type="InParanoid" id="A0A0D1XZF7"/>
<dbReference type="STRING" id="253628.A0A0D1XZF7"/>
<accession>A0A0D1XZF7</accession>
<dbReference type="CDD" id="cd09270">
    <property type="entry name" value="RNase_H2-B"/>
    <property type="match status" value="1"/>
</dbReference>
<dbReference type="Pfam" id="PF09468">
    <property type="entry name" value="RNase_H2-Ydr279"/>
    <property type="match status" value="1"/>
</dbReference>
<evidence type="ECO:0000256" key="4">
    <source>
        <dbReference type="ARBA" id="ARBA00024778"/>
    </source>
</evidence>
<feature type="region of interest" description="Disordered" evidence="6">
    <location>
        <begin position="1"/>
        <end position="60"/>
    </location>
</feature>
<dbReference type="OrthoDB" id="29098at2759"/>